<evidence type="ECO:0000313" key="4">
    <source>
        <dbReference type="EMBL" id="CAF1247276.1"/>
    </source>
</evidence>
<keyword evidence="1" id="KW-0732">Signal</keyword>
<comment type="caution">
    <text evidence="3">The sequence shown here is derived from an EMBL/GenBank/DDBJ whole genome shotgun (WGS) entry which is preliminary data.</text>
</comment>
<name>A0A814JID7_9BILA</name>
<dbReference type="EMBL" id="CAJNOM010000647">
    <property type="protein sequence ID" value="CAF1531766.1"/>
    <property type="molecule type" value="Genomic_DNA"/>
</dbReference>
<evidence type="ECO:0000313" key="3">
    <source>
        <dbReference type="EMBL" id="CAF1038053.1"/>
    </source>
</evidence>
<evidence type="ECO:0000256" key="1">
    <source>
        <dbReference type="SAM" id="SignalP"/>
    </source>
</evidence>
<dbReference type="EMBL" id="CAJNOI010000060">
    <property type="protein sequence ID" value="CAF0970717.1"/>
    <property type="molecule type" value="Genomic_DNA"/>
</dbReference>
<protein>
    <submittedName>
        <fullName evidence="3">Uncharacterized protein</fullName>
    </submittedName>
</protein>
<organism evidence="3 6">
    <name type="scientific">Adineta steineri</name>
    <dbReference type="NCBI Taxonomy" id="433720"/>
    <lineage>
        <taxon>Eukaryota</taxon>
        <taxon>Metazoa</taxon>
        <taxon>Spiralia</taxon>
        <taxon>Gnathifera</taxon>
        <taxon>Rotifera</taxon>
        <taxon>Eurotatoria</taxon>
        <taxon>Bdelloidea</taxon>
        <taxon>Adinetida</taxon>
        <taxon>Adinetidae</taxon>
        <taxon>Adineta</taxon>
    </lineage>
</organism>
<gene>
    <name evidence="2" type="ORF">BJG266_LOCUS14319</name>
    <name evidence="4" type="ORF">BJG266_LOCUS29388</name>
    <name evidence="3" type="ORF">QVE165_LOCUS16918</name>
    <name evidence="5" type="ORF">QVE165_LOCUS45585</name>
</gene>
<dbReference type="OrthoDB" id="9975888at2759"/>
<dbReference type="AlphaFoldDB" id="A0A814JID7"/>
<keyword evidence="6" id="KW-1185">Reference proteome</keyword>
<feature type="chain" id="PRO_5036224897" evidence="1">
    <location>
        <begin position="19"/>
        <end position="172"/>
    </location>
</feature>
<evidence type="ECO:0000313" key="5">
    <source>
        <dbReference type="EMBL" id="CAF1531766.1"/>
    </source>
</evidence>
<sequence length="172" mass="19484">MIFISIVLFFNLICPSFTTTFQDQIDQLSKNDQENIVNTLLSTSSSRNTGLVTDINWCCRTDPGVEAIARTRQTTYTVQKHGRHKCGYDGCGFLGWGRCTRWCDETWSEVEHGVETYLVYQKRTCPADQVTCCAQHIYVLGHCFDYTEIYNNQELLGHLSELGIVLPGPTLG</sequence>
<evidence type="ECO:0000313" key="6">
    <source>
        <dbReference type="Proteomes" id="UP000663832"/>
    </source>
</evidence>
<proteinExistence type="predicted"/>
<feature type="signal peptide" evidence="1">
    <location>
        <begin position="1"/>
        <end position="18"/>
    </location>
</feature>
<evidence type="ECO:0000313" key="2">
    <source>
        <dbReference type="EMBL" id="CAF0970717.1"/>
    </source>
</evidence>
<dbReference type="Proteomes" id="UP000663877">
    <property type="component" value="Unassembled WGS sequence"/>
</dbReference>
<dbReference type="Proteomes" id="UP000663832">
    <property type="component" value="Unassembled WGS sequence"/>
</dbReference>
<dbReference type="EMBL" id="CAJNOI010000334">
    <property type="protein sequence ID" value="CAF1247276.1"/>
    <property type="molecule type" value="Genomic_DNA"/>
</dbReference>
<accession>A0A814JID7</accession>
<dbReference type="EMBL" id="CAJNOM010000096">
    <property type="protein sequence ID" value="CAF1038053.1"/>
    <property type="molecule type" value="Genomic_DNA"/>
</dbReference>
<reference evidence="3" key="1">
    <citation type="submission" date="2021-02" db="EMBL/GenBank/DDBJ databases">
        <authorList>
            <person name="Nowell W R."/>
        </authorList>
    </citation>
    <scope>NUCLEOTIDE SEQUENCE</scope>
</reference>